<dbReference type="AlphaFoldDB" id="F9WNG9"/>
<accession>F9WNG9</accession>
<gene>
    <name evidence="2" type="ORF">TvY486_0017940</name>
</gene>
<organism evidence="2 3">
    <name type="scientific">Trypanosoma vivax (strain Y486)</name>
    <dbReference type="NCBI Taxonomy" id="1055687"/>
    <lineage>
        <taxon>Eukaryota</taxon>
        <taxon>Discoba</taxon>
        <taxon>Euglenozoa</taxon>
        <taxon>Kinetoplastea</taxon>
        <taxon>Metakinetoplastina</taxon>
        <taxon>Trypanosomatida</taxon>
        <taxon>Trypanosomatidae</taxon>
        <taxon>Trypanosoma</taxon>
        <taxon>Duttonella</taxon>
    </lineage>
</organism>
<sequence>MDNTGGRRGRRGTLWRVVHKGSVKMQRVALSAMLPCGLALALRSLPALASNGQGKALSEDKVAVVCKLSALLKKMSLEAKKLGSVATLATGFEASAAEEDMHVMREALGSAARLLRRRARRGAATRNETQQGRLAQRIVRLHEAEQQKALAAKLSENVRQRTALSAAQIDSWIKTFAANYQGPNVACIVADGGTGNGKAQEVRFATADKQAGGCAARAAEVKDEMLPQQKMPTQDNEWQQAIAEAQASKRDMLVGTEGNTKCTLTAGTGGSYAGAAADNTHTWGFFWQLTGHGDARGVSLKWSAEHQDAGTAETKGEDALNEMWLNFKQLKETHRQIINACNGQAKGGTKEPTEAADLCGDENRNMRLAIAKKVMAEDTSDEAEREQEDARIDAEARTQENANTQKGAAQGGTATQQNKQGGHKETAPQTRTAASETAAQDSSCRQQARGAAASLVAFLAGSRNRRHAHE</sequence>
<reference evidence="2 3" key="1">
    <citation type="journal article" date="2012" name="Proc. Natl. Acad. Sci. U.S.A.">
        <title>Antigenic diversity is generated by distinct evolutionary mechanisms in African trypanosome species.</title>
        <authorList>
            <person name="Jackson A.P."/>
            <person name="Berry A."/>
            <person name="Aslett M."/>
            <person name="Allison H.C."/>
            <person name="Burton P."/>
            <person name="Vavrova-Anderson J."/>
            <person name="Brown R."/>
            <person name="Browne H."/>
            <person name="Corton N."/>
            <person name="Hauser H."/>
            <person name="Gamble J."/>
            <person name="Gilderthorp R."/>
            <person name="Marcello L."/>
            <person name="McQuillan J."/>
            <person name="Otto T.D."/>
            <person name="Quail M.A."/>
            <person name="Sanders M.J."/>
            <person name="van Tonder A."/>
            <person name="Ginger M.L."/>
            <person name="Field M.C."/>
            <person name="Barry J.D."/>
            <person name="Hertz-Fowler C."/>
            <person name="Berriman M."/>
        </authorList>
    </citation>
    <scope>NUCLEOTIDE SEQUENCE</scope>
    <source>
        <strain evidence="2 3">Y486</strain>
    </source>
</reference>
<dbReference type="Proteomes" id="UP000009027">
    <property type="component" value="Unassembled WGS sequence"/>
</dbReference>
<proteinExistence type="predicted"/>
<dbReference type="VEuPathDB" id="TriTrypDB:TvY486_0017940"/>
<evidence type="ECO:0000256" key="1">
    <source>
        <dbReference type="SAM" id="MobiDB-lite"/>
    </source>
</evidence>
<evidence type="ECO:0000313" key="2">
    <source>
        <dbReference type="EMBL" id="CCD19087.1"/>
    </source>
</evidence>
<name>F9WNG9_TRYVY</name>
<dbReference type="SUPFAM" id="SSF58087">
    <property type="entry name" value="Variant surface glycoprotein (N-terminal domain)"/>
    <property type="match status" value="1"/>
</dbReference>
<feature type="region of interest" description="Disordered" evidence="1">
    <location>
        <begin position="396"/>
        <end position="451"/>
    </location>
</feature>
<evidence type="ECO:0000313" key="3">
    <source>
        <dbReference type="Proteomes" id="UP000009027"/>
    </source>
</evidence>
<keyword evidence="3" id="KW-1185">Reference proteome</keyword>
<feature type="compositionally biased region" description="Polar residues" evidence="1">
    <location>
        <begin position="399"/>
        <end position="420"/>
    </location>
</feature>
<feature type="compositionally biased region" description="Polar residues" evidence="1">
    <location>
        <begin position="427"/>
        <end position="446"/>
    </location>
</feature>
<dbReference type="EMBL" id="CAEX01002592">
    <property type="protein sequence ID" value="CCD19087.1"/>
    <property type="molecule type" value="Genomic_DNA"/>
</dbReference>
<protein>
    <submittedName>
        <fullName evidence="2">Uncharacterized protein</fullName>
    </submittedName>
</protein>